<evidence type="ECO:0000313" key="3">
    <source>
        <dbReference type="Proteomes" id="UP000014074"/>
    </source>
</evidence>
<dbReference type="GeneID" id="19321640"/>
<dbReference type="eggNOG" id="KOG1399">
    <property type="taxonomic scope" value="Eukaryota"/>
</dbReference>
<keyword evidence="3" id="KW-1185">Reference proteome</keyword>
<accession>R8BUJ0</accession>
<evidence type="ECO:0000313" key="2">
    <source>
        <dbReference type="EMBL" id="EOO03032.1"/>
    </source>
</evidence>
<keyword evidence="1" id="KW-0560">Oxidoreductase</keyword>
<dbReference type="GO" id="GO:0050660">
    <property type="term" value="F:flavin adenine dinucleotide binding"/>
    <property type="evidence" value="ECO:0007669"/>
    <property type="project" value="TreeGrafter"/>
</dbReference>
<dbReference type="PANTHER" id="PTHR43539">
    <property type="entry name" value="FLAVIN-BINDING MONOOXYGENASE-LIKE PROTEIN (AFU_ORTHOLOGUE AFUA_4G09220)"/>
    <property type="match status" value="1"/>
</dbReference>
<keyword evidence="2" id="KW-0503">Monooxygenase</keyword>
<sequence length="488" mass="52625">MSNKSGFKEEYPPKADLRKLYRPLPFITPGTVKPDLGNDEIMKQVGSVLSNVNAALENGDAPALEQCFFSDQAHWRDILALTSHLRTFSTPAGIVGALLATKKLSGFSGGLRLQGEPKFVPATPVLQFIDIWVTFRTSRPAATCNGRILLLPVKETKDDQNKITWKIWTLTTLIENLDLQSEDESLLRSPGKSFAGVEEIEIPVFILGGGNAALSLAARLKALAVESVIAERNPHSAIVIGSANTAFDIMKDCHSAGLQTTMVVRSPTYIFPVKYINDAHSLEGQFIHGLFGHLASLEPDRYKALADAGFPVIDSRHPDADVNHHLNERAGGHYVDVGPAVKLIADGKVAVKSGVEPKGFTATGLVMSDGSTVDADAVVWCTGFADRDVRGTAAGILGGADGEGSTSTTGKDVLGPWDVATRLDATWGVDAEGEIRGMWKRHLRMENYWVMGGHLPLQRWNSRALAQQIKASIEGILPPAYRDTPGSS</sequence>
<dbReference type="SUPFAM" id="SSF51905">
    <property type="entry name" value="FAD/NAD(P)-binding domain"/>
    <property type="match status" value="1"/>
</dbReference>
<dbReference type="HOGENOM" id="CLU_015676_3_1_1"/>
<dbReference type="InterPro" id="IPR050982">
    <property type="entry name" value="Auxin_biosynth/cation_transpt"/>
</dbReference>
<dbReference type="EMBL" id="KB932881">
    <property type="protein sequence ID" value="EOO03032.1"/>
    <property type="molecule type" value="Genomic_DNA"/>
</dbReference>
<reference evidence="3" key="1">
    <citation type="journal article" date="2013" name="Genome Announc.">
        <title>Draft genome sequence of the ascomycete Phaeoacremonium aleophilum strain UCR-PA7, a causal agent of the esca disease complex in grapevines.</title>
        <authorList>
            <person name="Blanco-Ulate B."/>
            <person name="Rolshausen P."/>
            <person name="Cantu D."/>
        </authorList>
    </citation>
    <scope>NUCLEOTIDE SEQUENCE [LARGE SCALE GENOMIC DNA]</scope>
    <source>
        <strain evidence="3">UCR-PA7</strain>
    </source>
</reference>
<evidence type="ECO:0000256" key="1">
    <source>
        <dbReference type="ARBA" id="ARBA00023002"/>
    </source>
</evidence>
<dbReference type="Proteomes" id="UP000014074">
    <property type="component" value="Unassembled WGS sequence"/>
</dbReference>
<dbReference type="PANTHER" id="PTHR43539:SF68">
    <property type="entry name" value="FLAVIN-BINDING MONOOXYGENASE-LIKE PROTEIN (AFU_ORTHOLOGUE AFUA_4G09220)"/>
    <property type="match status" value="1"/>
</dbReference>
<dbReference type="AlphaFoldDB" id="R8BUJ0"/>
<dbReference type="RefSeq" id="XP_007912259.1">
    <property type="nucleotide sequence ID" value="XM_007914068.1"/>
</dbReference>
<name>R8BUJ0_PHAM7</name>
<dbReference type="KEGG" id="tmn:UCRPA7_1488"/>
<gene>
    <name evidence="2" type="ORF">UCRPA7_1488</name>
</gene>
<organism evidence="2 3">
    <name type="scientific">Phaeoacremonium minimum (strain UCR-PA7)</name>
    <name type="common">Esca disease fungus</name>
    <name type="synonym">Togninia minima</name>
    <dbReference type="NCBI Taxonomy" id="1286976"/>
    <lineage>
        <taxon>Eukaryota</taxon>
        <taxon>Fungi</taxon>
        <taxon>Dikarya</taxon>
        <taxon>Ascomycota</taxon>
        <taxon>Pezizomycotina</taxon>
        <taxon>Sordariomycetes</taxon>
        <taxon>Sordariomycetidae</taxon>
        <taxon>Togniniales</taxon>
        <taxon>Togniniaceae</taxon>
        <taxon>Phaeoacremonium</taxon>
    </lineage>
</organism>
<dbReference type="OrthoDB" id="74360at2759"/>
<dbReference type="Gene3D" id="3.50.50.60">
    <property type="entry name" value="FAD/NAD(P)-binding domain"/>
    <property type="match status" value="1"/>
</dbReference>
<protein>
    <submittedName>
        <fullName evidence="2">Putative flavin-containing monooxygenase protein</fullName>
    </submittedName>
</protein>
<dbReference type="InterPro" id="IPR036188">
    <property type="entry name" value="FAD/NAD-bd_sf"/>
</dbReference>
<dbReference type="GO" id="GO:0004497">
    <property type="term" value="F:monooxygenase activity"/>
    <property type="evidence" value="ECO:0007669"/>
    <property type="project" value="UniProtKB-KW"/>
</dbReference>
<proteinExistence type="predicted"/>